<dbReference type="GO" id="GO:0005666">
    <property type="term" value="C:RNA polymerase III complex"/>
    <property type="evidence" value="ECO:0007669"/>
    <property type="project" value="TreeGrafter"/>
</dbReference>
<dbReference type="PANTHER" id="PTHR11239">
    <property type="entry name" value="DNA-DIRECTED RNA POLYMERASE"/>
    <property type="match status" value="1"/>
</dbReference>
<feature type="binding site" evidence="7">
    <location>
        <position position="65"/>
    </location>
    <ligand>
        <name>Zn(2+)</name>
        <dbReference type="ChEBI" id="CHEBI:29105"/>
        <label>2</label>
    </ligand>
</feature>
<dbReference type="CDD" id="cd10509">
    <property type="entry name" value="Zn-ribbon_RPC11"/>
    <property type="match status" value="1"/>
</dbReference>
<dbReference type="VEuPathDB" id="MicrosporidiaDB:A0H76_484"/>
<feature type="binding site" evidence="7">
    <location>
        <position position="20"/>
    </location>
    <ligand>
        <name>Zn(2+)</name>
        <dbReference type="ChEBI" id="CHEBI:29105"/>
        <label>1</label>
    </ligand>
</feature>
<evidence type="ECO:0000259" key="9">
    <source>
        <dbReference type="PROSITE" id="PS51133"/>
    </source>
</evidence>
<comment type="subcellular location">
    <subcellularLocation>
        <location evidence="1">Nucleus</location>
    </subcellularLocation>
</comment>
<dbReference type="PROSITE" id="PS00466">
    <property type="entry name" value="ZF_TFIIS_1"/>
    <property type="match status" value="1"/>
</dbReference>
<dbReference type="SUPFAM" id="SSF57783">
    <property type="entry name" value="Zinc beta-ribbon"/>
    <property type="match status" value="1"/>
</dbReference>
<keyword evidence="4 8" id="KW-0863">Zinc-finger</keyword>
<sequence length="99" mass="11585">MFFCPICENSLKLKSNSLKCCVCEHESKINQTLSFKESFNVKINDGILKDESEYGNKCDVECPKCNYNRALFKEIQTRSADEPMTIFYRCLKCSYNWKV</sequence>
<evidence type="ECO:0000256" key="2">
    <source>
        <dbReference type="ARBA" id="ARBA00022478"/>
    </source>
</evidence>
<dbReference type="OrthoDB" id="282152at2759"/>
<dbReference type="GO" id="GO:0003899">
    <property type="term" value="F:DNA-directed RNA polymerase activity"/>
    <property type="evidence" value="ECO:0007669"/>
    <property type="project" value="InterPro"/>
</dbReference>
<dbReference type="Gene3D" id="2.20.25.10">
    <property type="match status" value="1"/>
</dbReference>
<dbReference type="EMBL" id="LVKB01000269">
    <property type="protein sequence ID" value="ORD95531.1"/>
    <property type="molecule type" value="Genomic_DNA"/>
</dbReference>
<gene>
    <name evidence="10" type="primary">RPC10</name>
    <name evidence="10" type="ORF">HERIO_2420</name>
</gene>
<keyword evidence="3 7" id="KW-0479">Metal-binding</keyword>
<dbReference type="PIRSF" id="PIRSF005586">
    <property type="entry name" value="RNApol_RpoM"/>
    <property type="match status" value="1"/>
</dbReference>
<keyword evidence="2" id="KW-0240">DNA-directed RNA polymerase</keyword>
<evidence type="ECO:0000256" key="4">
    <source>
        <dbReference type="ARBA" id="ARBA00022771"/>
    </source>
</evidence>
<reference evidence="10 11" key="1">
    <citation type="journal article" date="2017" name="Environ. Microbiol.">
        <title>Decay of the glycolytic pathway and adaptation to intranuclear parasitism within Enterocytozoonidae microsporidia.</title>
        <authorList>
            <person name="Wiredu Boakye D."/>
            <person name="Jaroenlak P."/>
            <person name="Prachumwat A."/>
            <person name="Williams T.A."/>
            <person name="Bateman K.S."/>
            <person name="Itsathitphaisarn O."/>
            <person name="Sritunyalucksana K."/>
            <person name="Paszkiewicz K.H."/>
            <person name="Moore K.A."/>
            <person name="Stentiford G.D."/>
            <person name="Williams B.A."/>
        </authorList>
    </citation>
    <scope>NUCLEOTIDE SEQUENCE [LARGE SCALE GENOMIC DNA]</scope>
    <source>
        <strain evidence="10 11">GB1</strain>
    </source>
</reference>
<name>A0A1X0Q6Y3_9MICR</name>
<dbReference type="VEuPathDB" id="MicrosporidiaDB:HERIO_2420"/>
<dbReference type="InterPro" id="IPR012164">
    <property type="entry name" value="Rpa12/Rpb9/Rpc10/TFS"/>
</dbReference>
<dbReference type="GO" id="GO:0008270">
    <property type="term" value="F:zinc ion binding"/>
    <property type="evidence" value="ECO:0007669"/>
    <property type="project" value="UniProtKB-KW"/>
</dbReference>
<dbReference type="InterPro" id="IPR034014">
    <property type="entry name" value="Zn_ribbon_RPC11_C"/>
</dbReference>
<feature type="zinc finger region" description="C4-type" evidence="8">
    <location>
        <begin position="4"/>
        <end position="23"/>
    </location>
</feature>
<dbReference type="Pfam" id="PF01096">
    <property type="entry name" value="Zn_ribbon_TFIIS"/>
    <property type="match status" value="1"/>
</dbReference>
<feature type="binding site" evidence="7">
    <location>
        <position position="62"/>
    </location>
    <ligand>
        <name>Zn(2+)</name>
        <dbReference type="ChEBI" id="CHEBI:29105"/>
        <label>2</label>
    </ligand>
</feature>
<organism evidence="10 11">
    <name type="scientific">Hepatospora eriocheir</name>
    <dbReference type="NCBI Taxonomy" id="1081669"/>
    <lineage>
        <taxon>Eukaryota</taxon>
        <taxon>Fungi</taxon>
        <taxon>Fungi incertae sedis</taxon>
        <taxon>Microsporidia</taxon>
        <taxon>Hepatosporidae</taxon>
        <taxon>Hepatospora</taxon>
    </lineage>
</organism>
<feature type="domain" description="TFIIS-type" evidence="9">
    <location>
        <begin position="58"/>
        <end position="98"/>
    </location>
</feature>
<protein>
    <submittedName>
        <fullName evidence="10">RPC10</fullName>
    </submittedName>
</protein>
<dbReference type="SMART" id="SM00440">
    <property type="entry name" value="ZnF_C2C2"/>
    <property type="match status" value="1"/>
</dbReference>
<feature type="binding site" evidence="7">
    <location>
        <position position="23"/>
    </location>
    <ligand>
        <name>Zn(2+)</name>
        <dbReference type="ChEBI" id="CHEBI:29105"/>
        <label>1</label>
    </ligand>
</feature>
<evidence type="ECO:0000256" key="5">
    <source>
        <dbReference type="ARBA" id="ARBA00022833"/>
    </source>
</evidence>
<feature type="binding site" evidence="7">
    <location>
        <position position="90"/>
    </location>
    <ligand>
        <name>Zn(2+)</name>
        <dbReference type="ChEBI" id="CHEBI:29105"/>
        <label>2</label>
    </ligand>
</feature>
<feature type="binding site" evidence="7">
    <location>
        <position position="7"/>
    </location>
    <ligand>
        <name>Zn(2+)</name>
        <dbReference type="ChEBI" id="CHEBI:29105"/>
        <label>1</label>
    </ligand>
</feature>
<evidence type="ECO:0000256" key="8">
    <source>
        <dbReference type="PIRSR" id="PIRSR005586-2"/>
    </source>
</evidence>
<proteinExistence type="predicted"/>
<dbReference type="GO" id="GO:0003676">
    <property type="term" value="F:nucleic acid binding"/>
    <property type="evidence" value="ECO:0007669"/>
    <property type="project" value="InterPro"/>
</dbReference>
<evidence type="ECO:0000313" key="10">
    <source>
        <dbReference type="EMBL" id="ORD95531.1"/>
    </source>
</evidence>
<evidence type="ECO:0000256" key="3">
    <source>
        <dbReference type="ARBA" id="ARBA00022723"/>
    </source>
</evidence>
<evidence type="ECO:0000313" key="11">
    <source>
        <dbReference type="Proteomes" id="UP000192356"/>
    </source>
</evidence>
<dbReference type="PROSITE" id="PS51133">
    <property type="entry name" value="ZF_TFIIS_2"/>
    <property type="match status" value="1"/>
</dbReference>
<keyword evidence="2" id="KW-0804">Transcription</keyword>
<keyword evidence="5 7" id="KW-0862">Zinc</keyword>
<evidence type="ECO:0000256" key="6">
    <source>
        <dbReference type="ARBA" id="ARBA00023242"/>
    </source>
</evidence>
<accession>A0A1X0Q6Y3</accession>
<dbReference type="AlphaFoldDB" id="A0A1X0Q6Y3"/>
<keyword evidence="11" id="KW-1185">Reference proteome</keyword>
<dbReference type="GO" id="GO:0006386">
    <property type="term" value="P:termination of RNA polymerase III transcription"/>
    <property type="evidence" value="ECO:0007669"/>
    <property type="project" value="TreeGrafter"/>
</dbReference>
<feature type="binding site" evidence="7">
    <location>
        <position position="93"/>
    </location>
    <ligand>
        <name>Zn(2+)</name>
        <dbReference type="ChEBI" id="CHEBI:29105"/>
        <label>2</label>
    </ligand>
</feature>
<evidence type="ECO:0000256" key="7">
    <source>
        <dbReference type="PIRSR" id="PIRSR005586-1"/>
    </source>
</evidence>
<dbReference type="PANTHER" id="PTHR11239:SF12">
    <property type="entry name" value="DNA-DIRECTED RNA POLYMERASE III SUBUNIT RPC10"/>
    <property type="match status" value="1"/>
</dbReference>
<feature type="binding site" evidence="7">
    <location>
        <position position="4"/>
    </location>
    <ligand>
        <name>Zn(2+)</name>
        <dbReference type="ChEBI" id="CHEBI:29105"/>
        <label>1</label>
    </ligand>
</feature>
<dbReference type="InterPro" id="IPR001222">
    <property type="entry name" value="Znf_TFIIS"/>
</dbReference>
<comment type="caution">
    <text evidence="10">The sequence shown here is derived from an EMBL/GenBank/DDBJ whole genome shotgun (WGS) entry which is preliminary data.</text>
</comment>
<keyword evidence="6" id="KW-0539">Nucleus</keyword>
<evidence type="ECO:0000256" key="1">
    <source>
        <dbReference type="ARBA" id="ARBA00004123"/>
    </source>
</evidence>
<dbReference type="Proteomes" id="UP000192356">
    <property type="component" value="Unassembled WGS sequence"/>
</dbReference>